<dbReference type="PROSITE" id="PS50937">
    <property type="entry name" value="HTH_MERR_2"/>
    <property type="match status" value="1"/>
</dbReference>
<feature type="domain" description="HTH merR-type" evidence="2">
    <location>
        <begin position="1"/>
        <end position="69"/>
    </location>
</feature>
<dbReference type="InterPro" id="IPR009061">
    <property type="entry name" value="DNA-bd_dom_put_sf"/>
</dbReference>
<dbReference type="SUPFAM" id="SSF46955">
    <property type="entry name" value="Putative DNA-binding domain"/>
    <property type="match status" value="1"/>
</dbReference>
<accession>A0A5J6L375</accession>
<sequence length="204" mass="21636">MRISELSAAAGVPVPTIKYYLREKLLPEGNRTSATQASYDDAHLQRLRVIRALIESGVSIAETRKVIAALDAPPPTPYELLGVAHAAVAPGAEDGIDTAEAEKLFAQLGGEADQCDPAQLAGLAQALRNVERSGFQIPPDVLTAYVAAARQIAEAEIAGIPTDSLESVVRYVVLGTVLPEQVLLALRRVAEQIVSAERYGRDAG</sequence>
<dbReference type="PANTHER" id="PTHR30204">
    <property type="entry name" value="REDOX-CYCLING DRUG-SENSING TRANSCRIPTIONAL ACTIVATOR SOXR"/>
    <property type="match status" value="1"/>
</dbReference>
<dbReference type="GO" id="GO:0003677">
    <property type="term" value="F:DNA binding"/>
    <property type="evidence" value="ECO:0007669"/>
    <property type="project" value="UniProtKB-KW"/>
</dbReference>
<evidence type="ECO:0000259" key="2">
    <source>
        <dbReference type="PROSITE" id="PS50937"/>
    </source>
</evidence>
<dbReference type="Pfam" id="PF13411">
    <property type="entry name" value="MerR_1"/>
    <property type="match status" value="1"/>
</dbReference>
<keyword evidence="1" id="KW-0238">DNA-binding</keyword>
<dbReference type="PRINTS" id="PR00040">
    <property type="entry name" value="HTHMERR"/>
</dbReference>
<reference evidence="4" key="1">
    <citation type="submission" date="2019-09" db="EMBL/GenBank/DDBJ databases">
        <title>Mumia zhuanghuii sp. nov. isolated from the intestinal contents of plateau pika (Ochotona curzoniae) in the Qinghai-Tibet plateau of China.</title>
        <authorList>
            <person name="Tian Z."/>
        </authorList>
    </citation>
    <scope>NUCLEOTIDE SEQUENCE [LARGE SCALE GENOMIC DNA]</scope>
    <source>
        <strain evidence="4">L-031</strain>
    </source>
</reference>
<dbReference type="InterPro" id="IPR000551">
    <property type="entry name" value="MerR-type_HTH_dom"/>
</dbReference>
<dbReference type="Gene3D" id="1.10.1660.10">
    <property type="match status" value="1"/>
</dbReference>
<evidence type="ECO:0000313" key="4">
    <source>
        <dbReference type="Proteomes" id="UP000325516"/>
    </source>
</evidence>
<gene>
    <name evidence="3" type="ORF">F6J85_07275</name>
</gene>
<dbReference type="AlphaFoldDB" id="A0A5J6L375"/>
<protein>
    <submittedName>
        <fullName evidence="3">MerR family transcriptional regulator</fullName>
    </submittedName>
</protein>
<dbReference type="Proteomes" id="UP000325516">
    <property type="component" value="Chromosome"/>
</dbReference>
<evidence type="ECO:0000313" key="3">
    <source>
        <dbReference type="EMBL" id="QEW02927.1"/>
    </source>
</evidence>
<organism evidence="3 4">
    <name type="scientific">Microbacterium lushaniae</name>
    <dbReference type="NCBI Taxonomy" id="2614639"/>
    <lineage>
        <taxon>Bacteria</taxon>
        <taxon>Bacillati</taxon>
        <taxon>Actinomycetota</taxon>
        <taxon>Actinomycetes</taxon>
        <taxon>Micrococcales</taxon>
        <taxon>Microbacteriaceae</taxon>
        <taxon>Microbacterium</taxon>
    </lineage>
</organism>
<keyword evidence="4" id="KW-1185">Reference proteome</keyword>
<proteinExistence type="predicted"/>
<dbReference type="RefSeq" id="WP_150924441.1">
    <property type="nucleotide sequence ID" value="NZ_CP044232.1"/>
</dbReference>
<dbReference type="EMBL" id="CP044232">
    <property type="protein sequence ID" value="QEW02927.1"/>
    <property type="molecule type" value="Genomic_DNA"/>
</dbReference>
<name>A0A5J6L375_9MICO</name>
<dbReference type="GO" id="GO:0003700">
    <property type="term" value="F:DNA-binding transcription factor activity"/>
    <property type="evidence" value="ECO:0007669"/>
    <property type="project" value="InterPro"/>
</dbReference>
<dbReference type="SMART" id="SM00422">
    <property type="entry name" value="HTH_MERR"/>
    <property type="match status" value="1"/>
</dbReference>
<evidence type="ECO:0000256" key="1">
    <source>
        <dbReference type="ARBA" id="ARBA00023125"/>
    </source>
</evidence>
<dbReference type="InterPro" id="IPR047057">
    <property type="entry name" value="MerR_fam"/>
</dbReference>
<dbReference type="PANTHER" id="PTHR30204:SF98">
    <property type="entry name" value="HTH-TYPE TRANSCRIPTIONAL REGULATOR ADHR"/>
    <property type="match status" value="1"/>
</dbReference>
<dbReference type="KEGG" id="mlz:F6J85_07275"/>